<protein>
    <submittedName>
        <fullName evidence="1">RecJ-like exonuclease</fullName>
    </submittedName>
</protein>
<dbReference type="GO" id="GO:0004527">
    <property type="term" value="F:exonuclease activity"/>
    <property type="evidence" value="ECO:0007669"/>
    <property type="project" value="UniProtKB-KW"/>
</dbReference>
<keyword evidence="1" id="KW-0269">Exonuclease</keyword>
<dbReference type="EMBL" id="JACHIN010000003">
    <property type="protein sequence ID" value="MBB5077449.1"/>
    <property type="molecule type" value="Genomic_DNA"/>
</dbReference>
<dbReference type="Proteomes" id="UP000568380">
    <property type="component" value="Unassembled WGS sequence"/>
</dbReference>
<keyword evidence="1" id="KW-0378">Hydrolase</keyword>
<dbReference type="AlphaFoldDB" id="A0A7W8A1W2"/>
<evidence type="ECO:0000313" key="1">
    <source>
        <dbReference type="EMBL" id="MBB5077449.1"/>
    </source>
</evidence>
<keyword evidence="2" id="KW-1185">Reference proteome</keyword>
<organism evidence="1 2">
    <name type="scientific">Nonomuraea endophytica</name>
    <dbReference type="NCBI Taxonomy" id="714136"/>
    <lineage>
        <taxon>Bacteria</taxon>
        <taxon>Bacillati</taxon>
        <taxon>Actinomycetota</taxon>
        <taxon>Actinomycetes</taxon>
        <taxon>Streptosporangiales</taxon>
        <taxon>Streptosporangiaceae</taxon>
        <taxon>Nonomuraea</taxon>
    </lineage>
</organism>
<sequence length="105" mass="11201">MTDPIECPECGGRKGQRVGGLFLGCQFCGGLGWVGGDNEPAERGGGLTPPPLPPAWQHRVWQDPFVSAAFPCRLCFGSGSLTHVDERRGTLITIACTCVEEVNEV</sequence>
<dbReference type="RefSeq" id="WP_184961266.1">
    <property type="nucleotide sequence ID" value="NZ_JACHIN010000003.1"/>
</dbReference>
<proteinExistence type="predicted"/>
<reference evidence="1 2" key="1">
    <citation type="submission" date="2020-08" db="EMBL/GenBank/DDBJ databases">
        <title>Genomic Encyclopedia of Type Strains, Phase IV (KMG-IV): sequencing the most valuable type-strain genomes for metagenomic binning, comparative biology and taxonomic classification.</title>
        <authorList>
            <person name="Goeker M."/>
        </authorList>
    </citation>
    <scope>NUCLEOTIDE SEQUENCE [LARGE SCALE GENOMIC DNA]</scope>
    <source>
        <strain evidence="1 2">DSM 45385</strain>
    </source>
</reference>
<accession>A0A7W8A1W2</accession>
<evidence type="ECO:0000313" key="2">
    <source>
        <dbReference type="Proteomes" id="UP000568380"/>
    </source>
</evidence>
<comment type="caution">
    <text evidence="1">The sequence shown here is derived from an EMBL/GenBank/DDBJ whole genome shotgun (WGS) entry which is preliminary data.</text>
</comment>
<gene>
    <name evidence="1" type="ORF">HNR40_002922</name>
</gene>
<keyword evidence="1" id="KW-0540">Nuclease</keyword>
<name>A0A7W8A1W2_9ACTN</name>